<sequence>MWNNLIKIGGTAMILNELVKKASQIKQSQENAVRRTRTKNIAIGAGIGTFIGVAAGILFAPKTGKETRQQIVEETGKVAKSVKKNMDAVKTKIADSAKETGSKLHEAGAQGVDAAKESLKEKEDKQI</sequence>
<organism evidence="3 4">
    <name type="scientific">Desulfobacter latus</name>
    <dbReference type="NCBI Taxonomy" id="2292"/>
    <lineage>
        <taxon>Bacteria</taxon>
        <taxon>Pseudomonadati</taxon>
        <taxon>Thermodesulfobacteriota</taxon>
        <taxon>Desulfobacteria</taxon>
        <taxon>Desulfobacterales</taxon>
        <taxon>Desulfobacteraceae</taxon>
        <taxon>Desulfobacter</taxon>
    </lineage>
</organism>
<reference evidence="3 4" key="1">
    <citation type="submission" date="2020-06" db="EMBL/GenBank/DDBJ databases">
        <title>High-quality draft genome of sulfate reducer Desulfobacter latus type strain AcrS2 isolated from marine sediment.</title>
        <authorList>
            <person name="Hoppe M."/>
            <person name="Larsen C.K."/>
            <person name="Marshall I.P.G."/>
            <person name="Schramm A."/>
            <person name="Marietou A.G."/>
        </authorList>
    </citation>
    <scope>NUCLEOTIDE SEQUENCE [LARGE SCALE GENOMIC DNA]</scope>
    <source>
        <strain evidence="3 4">AcRS2</strain>
    </source>
</reference>
<protein>
    <submittedName>
        <fullName evidence="3">YtxH domain-containing protein</fullName>
    </submittedName>
</protein>
<accession>A0A850T8V0</accession>
<gene>
    <name evidence="3" type="ORF">HXW94_02065</name>
</gene>
<feature type="compositionally biased region" description="Basic and acidic residues" evidence="1">
    <location>
        <begin position="96"/>
        <end position="106"/>
    </location>
</feature>
<dbReference type="PANTHER" id="PTHR35792:SF2">
    <property type="entry name" value="GENERAL STRESS PROTEIN"/>
    <property type="match status" value="1"/>
</dbReference>
<comment type="caution">
    <text evidence="3">The sequence shown here is derived from an EMBL/GenBank/DDBJ whole genome shotgun (WGS) entry which is preliminary data.</text>
</comment>
<dbReference type="RefSeq" id="WP_178365236.1">
    <property type="nucleotide sequence ID" value="NZ_JACADJ010000004.1"/>
</dbReference>
<dbReference type="EMBL" id="JACADJ010000004">
    <property type="protein sequence ID" value="NWH03786.1"/>
    <property type="molecule type" value="Genomic_DNA"/>
</dbReference>
<keyword evidence="2" id="KW-0812">Transmembrane</keyword>
<keyword evidence="4" id="KW-1185">Reference proteome</keyword>
<dbReference type="InterPro" id="IPR024623">
    <property type="entry name" value="YtxH"/>
</dbReference>
<keyword evidence="2" id="KW-1133">Transmembrane helix</keyword>
<feature type="region of interest" description="Disordered" evidence="1">
    <location>
        <begin position="96"/>
        <end position="127"/>
    </location>
</feature>
<dbReference type="Pfam" id="PF12732">
    <property type="entry name" value="YtxH"/>
    <property type="match status" value="1"/>
</dbReference>
<proteinExistence type="predicted"/>
<keyword evidence="2" id="KW-0472">Membrane</keyword>
<feature type="transmembrane region" description="Helical" evidence="2">
    <location>
        <begin position="41"/>
        <end position="60"/>
    </location>
</feature>
<dbReference type="AlphaFoldDB" id="A0A850T8V0"/>
<feature type="compositionally biased region" description="Basic and acidic residues" evidence="1">
    <location>
        <begin position="114"/>
        <end position="127"/>
    </location>
</feature>
<evidence type="ECO:0000256" key="2">
    <source>
        <dbReference type="SAM" id="Phobius"/>
    </source>
</evidence>
<dbReference type="PANTHER" id="PTHR35792">
    <property type="entry name" value="GENERAL STRESS PROTEIN"/>
    <property type="match status" value="1"/>
</dbReference>
<dbReference type="Proteomes" id="UP000553343">
    <property type="component" value="Unassembled WGS sequence"/>
</dbReference>
<evidence type="ECO:0000313" key="4">
    <source>
        <dbReference type="Proteomes" id="UP000553343"/>
    </source>
</evidence>
<dbReference type="InterPro" id="IPR052928">
    <property type="entry name" value="Desiccation-related_membrane"/>
</dbReference>
<evidence type="ECO:0000313" key="3">
    <source>
        <dbReference type="EMBL" id="NWH03786.1"/>
    </source>
</evidence>
<evidence type="ECO:0000256" key="1">
    <source>
        <dbReference type="SAM" id="MobiDB-lite"/>
    </source>
</evidence>
<name>A0A850T8V0_9BACT</name>